<keyword evidence="2" id="KW-0812">Transmembrane</keyword>
<sequence>MNLPVIARSTRIGAPRRPSTGSATKQSRGSVLGALDCFAALAMTLLLAAVLFVISSSTPAFAQSPAELISQFRAKNGEGAVTLDATLNAVAQEQATAMAAKDVLDHDVAGNFTARVARSKAGSAAENIAYGYADFPRTLGQWINSSGHRRNLLLKGASKVGIANAKSASGRTYWAMVIGGDYEKPKPKPAQVPKAKSAKDKAGKDKPAKSTAEAAKGKTTKDAPAKSKPPKPAARDCTIKLLGLCI</sequence>
<dbReference type="SUPFAM" id="SSF55797">
    <property type="entry name" value="PR-1-like"/>
    <property type="match status" value="1"/>
</dbReference>
<keyword evidence="2" id="KW-1133">Transmembrane helix</keyword>
<protein>
    <submittedName>
        <fullName evidence="4">Allergen V5/Tpx-1 related</fullName>
    </submittedName>
</protein>
<feature type="transmembrane region" description="Helical" evidence="2">
    <location>
        <begin position="31"/>
        <end position="54"/>
    </location>
</feature>
<keyword evidence="2" id="KW-0472">Membrane</keyword>
<feature type="domain" description="SCP" evidence="3">
    <location>
        <begin position="67"/>
        <end position="175"/>
    </location>
</feature>
<dbReference type="Proteomes" id="UP000008809">
    <property type="component" value="Chromosome"/>
</dbReference>
<dbReference type="AlphaFoldDB" id="Q2IWG7"/>
<evidence type="ECO:0000259" key="3">
    <source>
        <dbReference type="Pfam" id="PF00188"/>
    </source>
</evidence>
<dbReference type="Gene3D" id="3.40.33.10">
    <property type="entry name" value="CAP"/>
    <property type="match status" value="1"/>
</dbReference>
<dbReference type="PANTHER" id="PTHR31157">
    <property type="entry name" value="SCP DOMAIN-CONTAINING PROTEIN"/>
    <property type="match status" value="1"/>
</dbReference>
<organism evidence="4 5">
    <name type="scientific">Rhodopseudomonas palustris (strain HaA2)</name>
    <dbReference type="NCBI Taxonomy" id="316058"/>
    <lineage>
        <taxon>Bacteria</taxon>
        <taxon>Pseudomonadati</taxon>
        <taxon>Pseudomonadota</taxon>
        <taxon>Alphaproteobacteria</taxon>
        <taxon>Hyphomicrobiales</taxon>
        <taxon>Nitrobacteraceae</taxon>
        <taxon>Rhodopseudomonas</taxon>
    </lineage>
</organism>
<gene>
    <name evidence="4" type="ordered locus">RPB_2741</name>
</gene>
<feature type="region of interest" description="Disordered" evidence="1">
    <location>
        <begin position="8"/>
        <end position="27"/>
    </location>
</feature>
<dbReference type="HOGENOM" id="CLU_1335407_0_0_5"/>
<feature type="region of interest" description="Disordered" evidence="1">
    <location>
        <begin position="184"/>
        <end position="234"/>
    </location>
</feature>
<keyword evidence="5" id="KW-1185">Reference proteome</keyword>
<dbReference type="CDD" id="cd05379">
    <property type="entry name" value="CAP_bacterial"/>
    <property type="match status" value="1"/>
</dbReference>
<dbReference type="KEGG" id="rpb:RPB_2741"/>
<evidence type="ECO:0000313" key="4">
    <source>
        <dbReference type="EMBL" id="ABD07443.1"/>
    </source>
</evidence>
<evidence type="ECO:0000256" key="2">
    <source>
        <dbReference type="SAM" id="Phobius"/>
    </source>
</evidence>
<evidence type="ECO:0000256" key="1">
    <source>
        <dbReference type="SAM" id="MobiDB-lite"/>
    </source>
</evidence>
<dbReference type="EMBL" id="CP000250">
    <property type="protein sequence ID" value="ABD07443.1"/>
    <property type="molecule type" value="Genomic_DNA"/>
</dbReference>
<dbReference type="Pfam" id="PF00188">
    <property type="entry name" value="CAP"/>
    <property type="match status" value="1"/>
</dbReference>
<name>Q2IWG7_RHOP2</name>
<reference evidence="4 5" key="1">
    <citation type="submission" date="2006-01" db="EMBL/GenBank/DDBJ databases">
        <title>Complete sequence of Rhodopseudomonas palustris HaA2.</title>
        <authorList>
            <consortium name="US DOE Joint Genome Institute"/>
            <person name="Copeland A."/>
            <person name="Lucas S."/>
            <person name="Lapidus A."/>
            <person name="Barry K."/>
            <person name="Detter J.C."/>
            <person name="Glavina T."/>
            <person name="Hammon N."/>
            <person name="Israni S."/>
            <person name="Pitluck S."/>
            <person name="Chain P."/>
            <person name="Malfatti S."/>
            <person name="Shin M."/>
            <person name="Vergez L."/>
            <person name="Schmutz J."/>
            <person name="Larimer F."/>
            <person name="Land M."/>
            <person name="Hauser L."/>
            <person name="Pelletier D.A."/>
            <person name="Kyrpides N."/>
            <person name="Anderson I."/>
            <person name="Oda Y."/>
            <person name="Harwood C.S."/>
            <person name="Richardson P."/>
        </authorList>
    </citation>
    <scope>NUCLEOTIDE SEQUENCE [LARGE SCALE GENOMIC DNA]</scope>
    <source>
        <strain evidence="4 5">HaA2</strain>
    </source>
</reference>
<dbReference type="PANTHER" id="PTHR31157:SF1">
    <property type="entry name" value="SCP DOMAIN-CONTAINING PROTEIN"/>
    <property type="match status" value="1"/>
</dbReference>
<feature type="compositionally biased region" description="Basic and acidic residues" evidence="1">
    <location>
        <begin position="197"/>
        <end position="208"/>
    </location>
</feature>
<feature type="compositionally biased region" description="Basic and acidic residues" evidence="1">
    <location>
        <begin position="215"/>
        <end position="225"/>
    </location>
</feature>
<dbReference type="InterPro" id="IPR014044">
    <property type="entry name" value="CAP_dom"/>
</dbReference>
<dbReference type="eggNOG" id="COG2340">
    <property type="taxonomic scope" value="Bacteria"/>
</dbReference>
<evidence type="ECO:0000313" key="5">
    <source>
        <dbReference type="Proteomes" id="UP000008809"/>
    </source>
</evidence>
<dbReference type="InterPro" id="IPR035940">
    <property type="entry name" value="CAP_sf"/>
</dbReference>
<proteinExistence type="predicted"/>
<dbReference type="STRING" id="316058.RPB_2741"/>
<accession>Q2IWG7</accession>